<dbReference type="InterPro" id="IPR017871">
    <property type="entry name" value="ABC_transporter-like_CS"/>
</dbReference>
<dbReference type="AlphaFoldDB" id="A0A1H0KI50"/>
<comment type="subcellular location">
    <subcellularLocation>
        <location evidence="1">Cell membrane</location>
        <topology evidence="1">Multi-pass membrane protein</topology>
    </subcellularLocation>
</comment>
<keyword evidence="7 9" id="KW-1133">Transmembrane helix</keyword>
<dbReference type="InterPro" id="IPR003439">
    <property type="entry name" value="ABC_transporter-like_ATP-bd"/>
</dbReference>
<proteinExistence type="predicted"/>
<dbReference type="NCBIfam" id="TIGR02868">
    <property type="entry name" value="CydC"/>
    <property type="match status" value="1"/>
</dbReference>
<feature type="domain" description="ABC transmembrane type-1" evidence="11">
    <location>
        <begin position="16"/>
        <end position="285"/>
    </location>
</feature>
<keyword evidence="13" id="KW-1185">Reference proteome</keyword>
<feature type="transmembrane region" description="Helical" evidence="9">
    <location>
        <begin position="40"/>
        <end position="62"/>
    </location>
</feature>
<evidence type="ECO:0000256" key="2">
    <source>
        <dbReference type="ARBA" id="ARBA00022448"/>
    </source>
</evidence>
<keyword evidence="6 12" id="KW-0067">ATP-binding</keyword>
<protein>
    <submittedName>
        <fullName evidence="12">ATP-binding cassette, subfamily C, CydC</fullName>
    </submittedName>
</protein>
<dbReference type="Gene3D" id="3.40.50.300">
    <property type="entry name" value="P-loop containing nucleotide triphosphate hydrolases"/>
    <property type="match status" value="1"/>
</dbReference>
<evidence type="ECO:0000256" key="6">
    <source>
        <dbReference type="ARBA" id="ARBA00022840"/>
    </source>
</evidence>
<keyword evidence="8 9" id="KW-0472">Membrane</keyword>
<feature type="transmembrane region" description="Helical" evidence="9">
    <location>
        <begin position="157"/>
        <end position="176"/>
    </location>
</feature>
<dbReference type="InterPro" id="IPR003593">
    <property type="entry name" value="AAA+_ATPase"/>
</dbReference>
<dbReference type="Gene3D" id="1.20.1560.10">
    <property type="entry name" value="ABC transporter type 1, transmembrane domain"/>
    <property type="match status" value="1"/>
</dbReference>
<keyword evidence="2" id="KW-0813">Transport</keyword>
<dbReference type="GO" id="GO:0005524">
    <property type="term" value="F:ATP binding"/>
    <property type="evidence" value="ECO:0007669"/>
    <property type="project" value="UniProtKB-KW"/>
</dbReference>
<dbReference type="OrthoDB" id="9802264at2"/>
<organism evidence="12 13">
    <name type="scientific">Alkalicoccus daliensis</name>
    <dbReference type="NCBI Taxonomy" id="745820"/>
    <lineage>
        <taxon>Bacteria</taxon>
        <taxon>Bacillati</taxon>
        <taxon>Bacillota</taxon>
        <taxon>Bacilli</taxon>
        <taxon>Bacillales</taxon>
        <taxon>Bacillaceae</taxon>
        <taxon>Alkalicoccus</taxon>
    </lineage>
</organism>
<dbReference type="Pfam" id="PF00664">
    <property type="entry name" value="ABC_membrane"/>
    <property type="match status" value="1"/>
</dbReference>
<dbReference type="SUPFAM" id="SSF52540">
    <property type="entry name" value="P-loop containing nucleoside triphosphate hydrolases"/>
    <property type="match status" value="1"/>
</dbReference>
<dbReference type="GO" id="GO:0034775">
    <property type="term" value="P:glutathione transmembrane transport"/>
    <property type="evidence" value="ECO:0007669"/>
    <property type="project" value="InterPro"/>
</dbReference>
<dbReference type="EMBL" id="FNIL01000018">
    <property type="protein sequence ID" value="SDO55431.1"/>
    <property type="molecule type" value="Genomic_DNA"/>
</dbReference>
<dbReference type="InterPro" id="IPR027417">
    <property type="entry name" value="P-loop_NTPase"/>
</dbReference>
<dbReference type="InterPro" id="IPR011527">
    <property type="entry name" value="ABC1_TM_dom"/>
</dbReference>
<dbReference type="PROSITE" id="PS50893">
    <property type="entry name" value="ABC_TRANSPORTER_2"/>
    <property type="match status" value="1"/>
</dbReference>
<dbReference type="GO" id="GO:0016887">
    <property type="term" value="F:ATP hydrolysis activity"/>
    <property type="evidence" value="ECO:0007669"/>
    <property type="project" value="InterPro"/>
</dbReference>
<dbReference type="FunFam" id="3.40.50.300:FF:000854">
    <property type="entry name" value="Multidrug ABC transporter ATP-binding protein"/>
    <property type="match status" value="1"/>
</dbReference>
<dbReference type="SUPFAM" id="SSF90123">
    <property type="entry name" value="ABC transporter transmembrane region"/>
    <property type="match status" value="1"/>
</dbReference>
<dbReference type="SMART" id="SM00382">
    <property type="entry name" value="AAA"/>
    <property type="match status" value="1"/>
</dbReference>
<dbReference type="PROSITE" id="PS00211">
    <property type="entry name" value="ABC_TRANSPORTER_1"/>
    <property type="match status" value="1"/>
</dbReference>
<dbReference type="InterPro" id="IPR039421">
    <property type="entry name" value="Type_1_exporter"/>
</dbReference>
<dbReference type="PANTHER" id="PTHR43394:SF1">
    <property type="entry name" value="ATP-BINDING CASSETTE SUB-FAMILY B MEMBER 10, MITOCHONDRIAL"/>
    <property type="match status" value="1"/>
</dbReference>
<keyword evidence="3" id="KW-1003">Cell membrane</keyword>
<gene>
    <name evidence="12" type="ORF">SAMN04488053_1185</name>
</gene>
<sequence>MKEITRLLLTEKRDIFLSVLFGFLAGMGAVALFANSGYLISRAAVAPPLAVLTVTIALLKLFSFTRALSRYGERYYSHRATFTMLSNIRSHFFQRLEPLAPRISHKFKSGDLLSRIVGDVESLQNYFLRVYYPPIVMITVFLATIAFTAYFSIPVAVILIAGVLVTGWLIPAWFQVRHRKISSEIRKARGEVSTEITEFLYGFQDLKLHQKLEEKEDALLASSRHYIEEQAGASHRRLASVSWNQSIAFTISWIVLAAGAYLTAEGQMEGVFLAMLVMVSLTVFENATPMAAYPSYAEESRQAAARLEEVMQDESSRLPEKKQLRALPQGTPEISFQGASFTYPEESRSVLKEINLTIAPGTKTAVVGGSGSGKSTMIQLILGIYLPEDGKVSISGISTEELEDKKIWEKTNAILQDQHFFFGTVRENLLISNDEANDAQMKNALARMNLAYLSLDTTLTEKGKNLSGGERQRLGLARSMLREAELWLLDEPTSSVDAATEAKVMNEIFTEAENKTLILVSHKLQGLEDMDQIVVMDHGSIAETGTFAELMEKRGVFYQMKQIEAELFAAG</sequence>
<dbReference type="CDD" id="cd18585">
    <property type="entry name" value="ABC_6TM_CydC"/>
    <property type="match status" value="1"/>
</dbReference>
<evidence type="ECO:0000259" key="10">
    <source>
        <dbReference type="PROSITE" id="PS50893"/>
    </source>
</evidence>
<keyword evidence="4 9" id="KW-0812">Transmembrane</keyword>
<accession>A0A1H0KI50</accession>
<evidence type="ECO:0000256" key="3">
    <source>
        <dbReference type="ARBA" id="ARBA00022475"/>
    </source>
</evidence>
<dbReference type="STRING" id="745820.SAMN04488053_1185"/>
<name>A0A1H0KI50_9BACI</name>
<evidence type="ECO:0000256" key="9">
    <source>
        <dbReference type="SAM" id="Phobius"/>
    </source>
</evidence>
<feature type="transmembrane region" description="Helical" evidence="9">
    <location>
        <begin position="130"/>
        <end position="151"/>
    </location>
</feature>
<dbReference type="PROSITE" id="PS50929">
    <property type="entry name" value="ABC_TM1F"/>
    <property type="match status" value="1"/>
</dbReference>
<dbReference type="Pfam" id="PF00005">
    <property type="entry name" value="ABC_tran"/>
    <property type="match status" value="1"/>
</dbReference>
<dbReference type="GO" id="GO:0005886">
    <property type="term" value="C:plasma membrane"/>
    <property type="evidence" value="ECO:0007669"/>
    <property type="project" value="UniProtKB-SubCell"/>
</dbReference>
<feature type="domain" description="ABC transporter" evidence="10">
    <location>
        <begin position="334"/>
        <end position="563"/>
    </location>
</feature>
<feature type="transmembrane region" description="Helical" evidence="9">
    <location>
        <begin position="246"/>
        <end position="264"/>
    </location>
</feature>
<evidence type="ECO:0000313" key="13">
    <source>
        <dbReference type="Proteomes" id="UP000198778"/>
    </source>
</evidence>
<dbReference type="InterPro" id="IPR014223">
    <property type="entry name" value="ABC_CydC/D"/>
</dbReference>
<feature type="transmembrane region" description="Helical" evidence="9">
    <location>
        <begin position="15"/>
        <end position="34"/>
    </location>
</feature>
<dbReference type="Proteomes" id="UP000198778">
    <property type="component" value="Unassembled WGS sequence"/>
</dbReference>
<evidence type="ECO:0000256" key="1">
    <source>
        <dbReference type="ARBA" id="ARBA00004651"/>
    </source>
</evidence>
<evidence type="ECO:0000256" key="7">
    <source>
        <dbReference type="ARBA" id="ARBA00022989"/>
    </source>
</evidence>
<dbReference type="GO" id="GO:0045454">
    <property type="term" value="P:cell redox homeostasis"/>
    <property type="evidence" value="ECO:0007669"/>
    <property type="project" value="InterPro"/>
</dbReference>
<dbReference type="GO" id="GO:0015421">
    <property type="term" value="F:ABC-type oligopeptide transporter activity"/>
    <property type="evidence" value="ECO:0007669"/>
    <property type="project" value="TreeGrafter"/>
</dbReference>
<evidence type="ECO:0000259" key="11">
    <source>
        <dbReference type="PROSITE" id="PS50929"/>
    </source>
</evidence>
<reference evidence="13" key="1">
    <citation type="submission" date="2016-10" db="EMBL/GenBank/DDBJ databases">
        <authorList>
            <person name="Varghese N."/>
            <person name="Submissions S."/>
        </authorList>
    </citation>
    <scope>NUCLEOTIDE SEQUENCE [LARGE SCALE GENOMIC DNA]</scope>
    <source>
        <strain evidence="13">CGMCC 1.10369</strain>
    </source>
</reference>
<dbReference type="PANTHER" id="PTHR43394">
    <property type="entry name" value="ATP-DEPENDENT PERMEASE MDL1, MITOCHONDRIAL"/>
    <property type="match status" value="1"/>
</dbReference>
<keyword evidence="5" id="KW-0547">Nucleotide-binding</keyword>
<dbReference type="InterPro" id="IPR036640">
    <property type="entry name" value="ABC1_TM_sf"/>
</dbReference>
<dbReference type="RefSeq" id="WP_090844318.1">
    <property type="nucleotide sequence ID" value="NZ_FNIL01000018.1"/>
</dbReference>
<evidence type="ECO:0000313" key="12">
    <source>
        <dbReference type="EMBL" id="SDO55431.1"/>
    </source>
</evidence>
<evidence type="ECO:0000256" key="5">
    <source>
        <dbReference type="ARBA" id="ARBA00022741"/>
    </source>
</evidence>
<evidence type="ECO:0000256" key="8">
    <source>
        <dbReference type="ARBA" id="ARBA00023136"/>
    </source>
</evidence>
<evidence type="ECO:0000256" key="4">
    <source>
        <dbReference type="ARBA" id="ARBA00022692"/>
    </source>
</evidence>